<proteinExistence type="predicted"/>
<evidence type="ECO:0000313" key="7">
    <source>
        <dbReference type="EMBL" id="TDM13854.1"/>
    </source>
</evidence>
<dbReference type="GO" id="GO:0009229">
    <property type="term" value="P:thiamine diphosphate biosynthetic process"/>
    <property type="evidence" value="ECO:0007669"/>
    <property type="project" value="InterPro"/>
</dbReference>
<dbReference type="Gene3D" id="3.40.50.10240">
    <property type="entry name" value="Thiamin pyrophosphokinase, catalytic domain"/>
    <property type="match status" value="1"/>
</dbReference>
<organism evidence="7 8">
    <name type="scientific">Macrococcus bovicus</name>
    <dbReference type="NCBI Taxonomy" id="69968"/>
    <lineage>
        <taxon>Bacteria</taxon>
        <taxon>Bacillati</taxon>
        <taxon>Bacillota</taxon>
        <taxon>Bacilli</taxon>
        <taxon>Bacillales</taxon>
        <taxon>Staphylococcaceae</taxon>
        <taxon>Macrococcus</taxon>
    </lineage>
</organism>
<dbReference type="InterPro" id="IPR036371">
    <property type="entry name" value="TPK_B1-bd_sf"/>
</dbReference>
<dbReference type="InterPro" id="IPR053149">
    <property type="entry name" value="TPK"/>
</dbReference>
<dbReference type="InterPro" id="IPR006282">
    <property type="entry name" value="Thi_PPkinase"/>
</dbReference>
<dbReference type="PANTHER" id="PTHR41299">
    <property type="entry name" value="THIAMINE PYROPHOSPHOKINASE"/>
    <property type="match status" value="1"/>
</dbReference>
<keyword evidence="1 7" id="KW-0808">Transferase</keyword>
<keyword evidence="4" id="KW-0067">ATP-binding</keyword>
<evidence type="ECO:0000256" key="3">
    <source>
        <dbReference type="ARBA" id="ARBA00022777"/>
    </source>
</evidence>
<comment type="caution">
    <text evidence="7">The sequence shown here is derived from an EMBL/GenBank/DDBJ whole genome shotgun (WGS) entry which is preliminary data.</text>
</comment>
<dbReference type="EMBL" id="SCWF01000007">
    <property type="protein sequence ID" value="TDM13854.1"/>
    <property type="molecule type" value="Genomic_DNA"/>
</dbReference>
<dbReference type="SUPFAM" id="SSF63999">
    <property type="entry name" value="Thiamin pyrophosphokinase, catalytic domain"/>
    <property type="match status" value="1"/>
</dbReference>
<evidence type="ECO:0000256" key="1">
    <source>
        <dbReference type="ARBA" id="ARBA00022679"/>
    </source>
</evidence>
<gene>
    <name evidence="7" type="ORF">ERX55_07615</name>
</gene>
<dbReference type="OrthoDB" id="9804377at2"/>
<dbReference type="PANTHER" id="PTHR41299:SF1">
    <property type="entry name" value="THIAMINE PYROPHOSPHOKINASE"/>
    <property type="match status" value="1"/>
</dbReference>
<evidence type="ECO:0000313" key="8">
    <source>
        <dbReference type="Proteomes" id="UP000294843"/>
    </source>
</evidence>
<dbReference type="GO" id="GO:0006772">
    <property type="term" value="P:thiamine metabolic process"/>
    <property type="evidence" value="ECO:0007669"/>
    <property type="project" value="UniProtKB-UniRule"/>
</dbReference>
<name>A0A4R6BZC2_9STAP</name>
<keyword evidence="2" id="KW-0547">Nucleotide-binding</keyword>
<dbReference type="SUPFAM" id="SSF63862">
    <property type="entry name" value="Thiamin pyrophosphokinase, substrate-binding domain"/>
    <property type="match status" value="1"/>
</dbReference>
<dbReference type="GO" id="GO:0030975">
    <property type="term" value="F:thiamine binding"/>
    <property type="evidence" value="ECO:0007669"/>
    <property type="project" value="InterPro"/>
</dbReference>
<keyword evidence="8" id="KW-1185">Reference proteome</keyword>
<dbReference type="GO" id="GO:0005524">
    <property type="term" value="F:ATP binding"/>
    <property type="evidence" value="ECO:0007669"/>
    <property type="project" value="UniProtKB-KW"/>
</dbReference>
<dbReference type="Pfam" id="PF04263">
    <property type="entry name" value="TPK_catalytic"/>
    <property type="match status" value="1"/>
</dbReference>
<reference evidence="7 8" key="1">
    <citation type="submission" date="2019-01" db="EMBL/GenBank/DDBJ databases">
        <title>Draft genome sequences of the type strains of six Macrococcus species.</title>
        <authorList>
            <person name="Mazhar S."/>
            <person name="Altermann E."/>
            <person name="Hill C."/>
            <person name="Mcauliffe O."/>
        </authorList>
    </citation>
    <scope>NUCLEOTIDE SEQUENCE [LARGE SCALE GENOMIC DNA]</scope>
    <source>
        <strain evidence="7 8">ATCC 51825</strain>
    </source>
</reference>
<feature type="domain" description="Thiamin pyrophosphokinase thiamin-binding" evidence="6">
    <location>
        <begin position="142"/>
        <end position="207"/>
    </location>
</feature>
<dbReference type="InterPro" id="IPR007373">
    <property type="entry name" value="Thiamin_PyroPKinase_B1-bd"/>
</dbReference>
<dbReference type="SMART" id="SM00983">
    <property type="entry name" value="TPK_B1_binding"/>
    <property type="match status" value="1"/>
</dbReference>
<dbReference type="GO" id="GO:0016301">
    <property type="term" value="F:kinase activity"/>
    <property type="evidence" value="ECO:0007669"/>
    <property type="project" value="UniProtKB-KW"/>
</dbReference>
<evidence type="ECO:0000256" key="2">
    <source>
        <dbReference type="ARBA" id="ARBA00022741"/>
    </source>
</evidence>
<evidence type="ECO:0000256" key="4">
    <source>
        <dbReference type="ARBA" id="ARBA00022840"/>
    </source>
</evidence>
<keyword evidence="3 7" id="KW-0418">Kinase</keyword>
<dbReference type="InterPro" id="IPR007371">
    <property type="entry name" value="TPK_catalytic"/>
</dbReference>
<dbReference type="AlphaFoldDB" id="A0A4R6BZC2"/>
<dbReference type="CDD" id="cd07995">
    <property type="entry name" value="TPK"/>
    <property type="match status" value="1"/>
</dbReference>
<sequence>MILDLHLLCTAHNFNRRTLEKLKNEDWIGIDYGAVMLVQAGIRPIAAFGDFDSLTDDELSTLQAELDIDVLPSEKNETDLEVGIQYTLTLDYDRVFIHGATGGRMDHFLGNLQTLLNKEVMLSASEFFMVDDVNVIQVLPTGTHIIQRYQDMTYISFIPVEAGVFLTIEDLKYTLPRTQLKMGTTRTVSNEFVTDRAQVIVENGMVYMIQSKDA</sequence>
<dbReference type="NCBIfam" id="TIGR01378">
    <property type="entry name" value="thi_PPkinase"/>
    <property type="match status" value="1"/>
</dbReference>
<accession>A0A4R6BZC2</accession>
<dbReference type="Pfam" id="PF04265">
    <property type="entry name" value="TPK_B1_binding"/>
    <property type="match status" value="1"/>
</dbReference>
<dbReference type="GO" id="GO:0004788">
    <property type="term" value="F:thiamine diphosphokinase activity"/>
    <property type="evidence" value="ECO:0007669"/>
    <property type="project" value="UniProtKB-UniRule"/>
</dbReference>
<dbReference type="EC" id="2.7.6.2" evidence="5"/>
<evidence type="ECO:0000259" key="6">
    <source>
        <dbReference type="SMART" id="SM00983"/>
    </source>
</evidence>
<dbReference type="InterPro" id="IPR036759">
    <property type="entry name" value="TPK_catalytic_sf"/>
</dbReference>
<protein>
    <recommendedName>
        <fullName evidence="5">Thiamine diphosphokinase</fullName>
        <ecNumber evidence="5">2.7.6.2</ecNumber>
    </recommendedName>
</protein>
<evidence type="ECO:0000256" key="5">
    <source>
        <dbReference type="NCBIfam" id="TIGR01378"/>
    </source>
</evidence>
<dbReference type="Proteomes" id="UP000294843">
    <property type="component" value="Unassembled WGS sequence"/>
</dbReference>